<reference evidence="7" key="3">
    <citation type="submission" date="2009-02" db="EMBL/GenBank/DDBJ databases">
        <title>Full length sequence-verified cDNA sequences from Sitka spruce (Picea sitchensis).</title>
        <authorList>
            <person name="Reid K.E."/>
            <person name="Liao N."/>
            <person name="Ralph S."/>
            <person name="Kolosova N."/>
            <person name="Oddy C."/>
            <person name="Moore R."/>
            <person name="Mayo M."/>
            <person name="Wagner S."/>
            <person name="King J."/>
            <person name="Yanchuk A."/>
            <person name="Holt R."/>
            <person name="Jones S."/>
            <person name="Marra M."/>
            <person name="Ritland C.E."/>
            <person name="Ritland K."/>
            <person name="Bohlmann J."/>
        </authorList>
    </citation>
    <scope>NUCLEOTIDE SEQUENCE</scope>
    <source>
        <tissue evidence="7">Bark</tissue>
    </source>
</reference>
<dbReference type="EMBL" id="EF086864">
    <property type="protein sequence ID" value="ABK26120.1"/>
    <property type="molecule type" value="mRNA"/>
</dbReference>
<dbReference type="EMBL" id="BT071308">
    <property type="protein sequence ID" value="ACN40774.1"/>
    <property type="molecule type" value="mRNA"/>
</dbReference>
<name>A9NXG1_PICSI</name>
<dbReference type="Pfam" id="PF01197">
    <property type="entry name" value="Ribosomal_L31"/>
    <property type="match status" value="1"/>
</dbReference>
<evidence type="ECO:0000313" key="6">
    <source>
        <dbReference type="EMBL" id="ABR16199.1"/>
    </source>
</evidence>
<evidence type="ECO:0000313" key="7">
    <source>
        <dbReference type="EMBL" id="ACN40774.1"/>
    </source>
</evidence>
<dbReference type="AlphaFoldDB" id="A9NXG1"/>
<keyword evidence="2 4" id="KW-0689">Ribosomal protein</keyword>
<dbReference type="PRINTS" id="PR01249">
    <property type="entry name" value="RIBOSOMALL31"/>
</dbReference>
<dbReference type="EMBL" id="EF676286">
    <property type="protein sequence ID" value="ABR16199.1"/>
    <property type="molecule type" value="mRNA"/>
</dbReference>
<evidence type="ECO:0000256" key="1">
    <source>
        <dbReference type="ARBA" id="ARBA00009296"/>
    </source>
</evidence>
<dbReference type="NCBIfam" id="TIGR00105">
    <property type="entry name" value="L31"/>
    <property type="match status" value="1"/>
</dbReference>
<dbReference type="PANTHER" id="PTHR33280:SF1">
    <property type="entry name" value="LARGE RIBOSOMAL SUBUNIT PROTEIN BL31C"/>
    <property type="match status" value="1"/>
</dbReference>
<organism evidence="5">
    <name type="scientific">Picea sitchensis</name>
    <name type="common">Sitka spruce</name>
    <name type="synonym">Pinus sitchensis</name>
    <dbReference type="NCBI Taxonomy" id="3332"/>
    <lineage>
        <taxon>Eukaryota</taxon>
        <taxon>Viridiplantae</taxon>
        <taxon>Streptophyta</taxon>
        <taxon>Embryophyta</taxon>
        <taxon>Tracheophyta</taxon>
        <taxon>Spermatophyta</taxon>
        <taxon>Pinopsida</taxon>
        <taxon>Pinidae</taxon>
        <taxon>Conifers I</taxon>
        <taxon>Pinales</taxon>
        <taxon>Pinaceae</taxon>
        <taxon>Picea</taxon>
    </lineage>
</organism>
<protein>
    <recommendedName>
        <fullName evidence="4">50S ribosomal protein L31</fullName>
    </recommendedName>
</protein>
<evidence type="ECO:0000256" key="4">
    <source>
        <dbReference type="RuleBase" id="RU000564"/>
    </source>
</evidence>
<dbReference type="NCBIfam" id="NF001809">
    <property type="entry name" value="PRK00528.1"/>
    <property type="match status" value="1"/>
</dbReference>
<dbReference type="OMA" id="VYCNGEH"/>
<comment type="similarity">
    <text evidence="1">Belongs to the bacterial ribosomal protein bL31 family. Type A subfamily.</text>
</comment>
<evidence type="ECO:0000256" key="3">
    <source>
        <dbReference type="ARBA" id="ARBA00023274"/>
    </source>
</evidence>
<dbReference type="PANTHER" id="PTHR33280">
    <property type="entry name" value="50S RIBOSOMAL PROTEIN L31, CHLOROPLASTIC"/>
    <property type="match status" value="1"/>
</dbReference>
<dbReference type="InterPro" id="IPR034704">
    <property type="entry name" value="Ribosomal_bL28/bL31-like_sf"/>
</dbReference>
<dbReference type="InterPro" id="IPR002150">
    <property type="entry name" value="Ribosomal_bL31"/>
</dbReference>
<dbReference type="EMBL" id="EF677277">
    <property type="protein sequence ID" value="ABR17112.1"/>
    <property type="molecule type" value="mRNA"/>
</dbReference>
<proteinExistence type="evidence at transcript level"/>
<reference evidence="6" key="1">
    <citation type="submission" date="2007-06" db="EMBL/GenBank/DDBJ databases">
        <title>Full length cDNA sequences from Sitka Spruce (Picea sitchensis).</title>
        <authorList>
            <person name="Ralph S.G."/>
            <person name="Chun H.E."/>
            <person name="Liao N."/>
            <person name="Ali J."/>
            <person name="Reid K."/>
            <person name="Kolosova N."/>
            <person name="Cooper N."/>
            <person name="Cullis C."/>
            <person name="Jancsik S."/>
            <person name="Moore R."/>
            <person name="Mayo M."/>
            <person name="Wagner S."/>
            <person name="Holt R.A."/>
            <person name="Jones S.J.M."/>
            <person name="Marra M.A."/>
            <person name="Ritland C.E."/>
            <person name="Ritland K."/>
            <person name="Bohlmann J."/>
        </authorList>
    </citation>
    <scope>NUCLEOTIDE SEQUENCE</scope>
    <source>
        <tissue evidence="6">Green portion of the leader tissue</tissue>
    </source>
</reference>
<dbReference type="InterPro" id="IPR042105">
    <property type="entry name" value="Ribosomal_bL31_sf"/>
</dbReference>
<dbReference type="EMBL" id="EF086033">
    <property type="protein sequence ID" value="ABK25322.1"/>
    <property type="molecule type" value="mRNA"/>
</dbReference>
<dbReference type="SUPFAM" id="SSF143800">
    <property type="entry name" value="L28p-like"/>
    <property type="match status" value="1"/>
</dbReference>
<sequence>MALAITQFTPCQSALCFQGFSSSNLFKVNRGEARVVCRKKDIHPKYYDQAKVYCKGEQVMVTGGTQPEYVVDVWSGNHPFYQGNRTALLLDADRVEKFKKRYGSLTAISTVPVLTHGEIVFERQRKSNPKGKGKK</sequence>
<dbReference type="GO" id="GO:1990904">
    <property type="term" value="C:ribonucleoprotein complex"/>
    <property type="evidence" value="ECO:0007669"/>
    <property type="project" value="UniProtKB-KW"/>
</dbReference>
<dbReference type="GO" id="GO:0005840">
    <property type="term" value="C:ribosome"/>
    <property type="evidence" value="ECO:0007669"/>
    <property type="project" value="UniProtKB-KW"/>
</dbReference>
<dbReference type="Gene3D" id="4.10.830.30">
    <property type="entry name" value="Ribosomal protein L31"/>
    <property type="match status" value="1"/>
</dbReference>
<evidence type="ECO:0000256" key="2">
    <source>
        <dbReference type="ARBA" id="ARBA00022980"/>
    </source>
</evidence>
<accession>A9NXG1</accession>
<evidence type="ECO:0000313" key="5">
    <source>
        <dbReference type="EMBL" id="ABK25322.1"/>
    </source>
</evidence>
<dbReference type="GO" id="GO:0006412">
    <property type="term" value="P:translation"/>
    <property type="evidence" value="ECO:0007669"/>
    <property type="project" value="InterPro"/>
</dbReference>
<reference evidence="5" key="2">
    <citation type="journal article" date="2008" name="BMC Genomics">
        <title>A conifer genomics resource of 200,000 spruce (Picea spp.) ESTs and 6,464 high-quality, sequence-finished full-length cDNAs for Sitka spruce (Picea sitchensis).</title>
        <authorList>
            <person name="Ralph S.G."/>
            <person name="Chun H.J."/>
            <person name="Kolosova N."/>
            <person name="Cooper D."/>
            <person name="Oddy C."/>
            <person name="Ritland C.E."/>
            <person name="Kirkpatrick R."/>
            <person name="Moore R."/>
            <person name="Barber S."/>
            <person name="Holt R.A."/>
            <person name="Jones S.J."/>
            <person name="Marra M.A."/>
            <person name="Douglas C.J."/>
            <person name="Ritland K."/>
            <person name="Bohlmann J."/>
        </authorList>
    </citation>
    <scope>NUCLEOTIDE SEQUENCE</scope>
    <source>
        <tissue evidence="5">Green portion of the leader tissue</tissue>
    </source>
</reference>
<dbReference type="GO" id="GO:0003735">
    <property type="term" value="F:structural constituent of ribosome"/>
    <property type="evidence" value="ECO:0007669"/>
    <property type="project" value="InterPro"/>
</dbReference>
<keyword evidence="3 4" id="KW-0687">Ribonucleoprotein</keyword>